<evidence type="ECO:0000256" key="3">
    <source>
        <dbReference type="ARBA" id="ARBA00022692"/>
    </source>
</evidence>
<accession>A0AAN8RWY7</accession>
<dbReference type="GO" id="GO:0016020">
    <property type="term" value="C:membrane"/>
    <property type="evidence" value="ECO:0007669"/>
    <property type="project" value="UniProtKB-SubCell"/>
</dbReference>
<keyword evidence="4" id="KW-1133">Transmembrane helix</keyword>
<dbReference type="EMBL" id="JAWJWE010000036">
    <property type="protein sequence ID" value="KAK6629543.1"/>
    <property type="molecule type" value="Genomic_DNA"/>
</dbReference>
<evidence type="ECO:0000256" key="5">
    <source>
        <dbReference type="ARBA" id="ARBA00023136"/>
    </source>
</evidence>
<dbReference type="GO" id="GO:0038023">
    <property type="term" value="F:signaling receptor activity"/>
    <property type="evidence" value="ECO:0007669"/>
    <property type="project" value="TreeGrafter"/>
</dbReference>
<dbReference type="InterPro" id="IPR004254">
    <property type="entry name" value="AdipoR/HlyIII-related"/>
</dbReference>
<organism evidence="6 7">
    <name type="scientific">Polyplax serrata</name>
    <name type="common">Common mouse louse</name>
    <dbReference type="NCBI Taxonomy" id="468196"/>
    <lineage>
        <taxon>Eukaryota</taxon>
        <taxon>Metazoa</taxon>
        <taxon>Ecdysozoa</taxon>
        <taxon>Arthropoda</taxon>
        <taxon>Hexapoda</taxon>
        <taxon>Insecta</taxon>
        <taxon>Pterygota</taxon>
        <taxon>Neoptera</taxon>
        <taxon>Paraneoptera</taxon>
        <taxon>Psocodea</taxon>
        <taxon>Troctomorpha</taxon>
        <taxon>Phthiraptera</taxon>
        <taxon>Anoplura</taxon>
        <taxon>Polyplacidae</taxon>
        <taxon>Polyplax</taxon>
    </lineage>
</organism>
<dbReference type="PANTHER" id="PTHR20855:SF138">
    <property type="entry name" value="PROGESTIN AND ADIPOQ RECEPTOR FAMILY MEMBER 4"/>
    <property type="match status" value="1"/>
</dbReference>
<name>A0AAN8RWY7_POLSC</name>
<dbReference type="AlphaFoldDB" id="A0AAN8RWY7"/>
<comment type="similarity">
    <text evidence="2">Belongs to the ADIPOR family.</text>
</comment>
<protein>
    <submittedName>
        <fullName evidence="6">Uncharacterized protein</fullName>
    </submittedName>
</protein>
<dbReference type="PANTHER" id="PTHR20855">
    <property type="entry name" value="ADIPOR/PROGESTIN RECEPTOR-RELATED"/>
    <property type="match status" value="1"/>
</dbReference>
<reference evidence="6 7" key="1">
    <citation type="submission" date="2023-10" db="EMBL/GenBank/DDBJ databases">
        <title>Genomes of two closely related lineages of the louse Polyplax serrata with different host specificities.</title>
        <authorList>
            <person name="Martinu J."/>
            <person name="Tarabai H."/>
            <person name="Stefka J."/>
            <person name="Hypsa V."/>
        </authorList>
    </citation>
    <scope>NUCLEOTIDE SEQUENCE [LARGE SCALE GENOMIC DNA]</scope>
    <source>
        <strain evidence="6">HR10_N</strain>
    </source>
</reference>
<evidence type="ECO:0000313" key="6">
    <source>
        <dbReference type="EMBL" id="KAK6629543.1"/>
    </source>
</evidence>
<comment type="subcellular location">
    <subcellularLocation>
        <location evidence="1">Membrane</location>
        <topology evidence="1">Multi-pass membrane protein</topology>
    </subcellularLocation>
</comment>
<evidence type="ECO:0000256" key="1">
    <source>
        <dbReference type="ARBA" id="ARBA00004141"/>
    </source>
</evidence>
<gene>
    <name evidence="6" type="ORF">RUM43_003360</name>
</gene>
<dbReference type="Proteomes" id="UP001372834">
    <property type="component" value="Unassembled WGS sequence"/>
</dbReference>
<keyword evidence="5" id="KW-0472">Membrane</keyword>
<evidence type="ECO:0000256" key="2">
    <source>
        <dbReference type="ARBA" id="ARBA00007018"/>
    </source>
</evidence>
<sequence>MACDDSVDSTEVNDRNYVKVPKNHSTFNTIQIKYKKPSQLLEIQDVPKYLQFNPYIQKGYRRMLSTKASVKSLFYFHNETINVLSHAIIQLHEENVQSYYICLTTKMSLKYCHIQIENLDQNEGTPRLKTCEICNLSGSVGRTDVSYLTSTPAVNILEREVTPQLISLEVVKK</sequence>
<proteinExistence type="inferred from homology"/>
<evidence type="ECO:0000313" key="7">
    <source>
        <dbReference type="Proteomes" id="UP001372834"/>
    </source>
</evidence>
<comment type="caution">
    <text evidence="6">The sequence shown here is derived from an EMBL/GenBank/DDBJ whole genome shotgun (WGS) entry which is preliminary data.</text>
</comment>
<evidence type="ECO:0000256" key="4">
    <source>
        <dbReference type="ARBA" id="ARBA00022989"/>
    </source>
</evidence>
<keyword evidence="3" id="KW-0812">Transmembrane</keyword>